<feature type="domain" description="RCK N-terminal" evidence="1">
    <location>
        <begin position="3"/>
        <end position="119"/>
    </location>
</feature>
<protein>
    <submittedName>
        <fullName evidence="3">Potassium uptake system protein</fullName>
    </submittedName>
</protein>
<dbReference type="HOGENOM" id="CLU_046525_3_2_9"/>
<dbReference type="GO" id="GO:0006813">
    <property type="term" value="P:potassium ion transport"/>
    <property type="evidence" value="ECO:0007669"/>
    <property type="project" value="InterPro"/>
</dbReference>
<dbReference type="PANTHER" id="PTHR43833:SF7">
    <property type="entry name" value="KTR SYSTEM POTASSIUM UPTAKE PROTEIN C"/>
    <property type="match status" value="1"/>
</dbReference>
<dbReference type="Pfam" id="PF02254">
    <property type="entry name" value="TrkA_N"/>
    <property type="match status" value="1"/>
</dbReference>
<dbReference type="STRING" id="169760.PSTEL_21695"/>
<dbReference type="PROSITE" id="PS51201">
    <property type="entry name" value="RCK_N"/>
    <property type="match status" value="1"/>
</dbReference>
<dbReference type="SUPFAM" id="SSF51735">
    <property type="entry name" value="NAD(P)-binding Rossmann-fold domains"/>
    <property type="match status" value="1"/>
</dbReference>
<organism evidence="3 4">
    <name type="scientific">Paenibacillus stellifer</name>
    <dbReference type="NCBI Taxonomy" id="169760"/>
    <lineage>
        <taxon>Bacteria</taxon>
        <taxon>Bacillati</taxon>
        <taxon>Bacillota</taxon>
        <taxon>Bacilli</taxon>
        <taxon>Bacillales</taxon>
        <taxon>Paenibacillaceae</taxon>
        <taxon>Paenibacillus</taxon>
    </lineage>
</organism>
<dbReference type="EMBL" id="CP009286">
    <property type="protein sequence ID" value="AIQ65345.1"/>
    <property type="molecule type" value="Genomic_DNA"/>
</dbReference>
<evidence type="ECO:0000259" key="2">
    <source>
        <dbReference type="PROSITE" id="PS51202"/>
    </source>
</evidence>
<dbReference type="RefSeq" id="WP_038698321.1">
    <property type="nucleotide sequence ID" value="NZ_CP009286.1"/>
</dbReference>
<sequence length="227" mass="24954">MKAQQFVVIGLGRFGSSLALELMEMGYEVLGIDHNEERVEELNDRLTHAVMADATDESVMRSLGVRNLDCGIVAIGDDMERSILTAILLKELGVKMVVAKAISILHGRALERLGVDRVIFPERDMGVRVAHQLVTPHLLDYIELSKDYRIVELTVPSCMDGKSLAAINTRGKYGCSIIALNRKGEEGVIVAPTAHDYLYAGDIMVVIGSNESIDRFEEEAVDVEEAP</sequence>
<feature type="domain" description="RCK C-terminal" evidence="2">
    <location>
        <begin position="136"/>
        <end position="222"/>
    </location>
</feature>
<evidence type="ECO:0000259" key="1">
    <source>
        <dbReference type="PROSITE" id="PS51201"/>
    </source>
</evidence>
<gene>
    <name evidence="3" type="ORF">PSTEL_21695</name>
</gene>
<dbReference type="GO" id="GO:0008324">
    <property type="term" value="F:monoatomic cation transmembrane transporter activity"/>
    <property type="evidence" value="ECO:0007669"/>
    <property type="project" value="InterPro"/>
</dbReference>
<evidence type="ECO:0000313" key="4">
    <source>
        <dbReference type="Proteomes" id="UP000029507"/>
    </source>
</evidence>
<dbReference type="InterPro" id="IPR036721">
    <property type="entry name" value="RCK_C_sf"/>
</dbReference>
<dbReference type="OrthoDB" id="9776294at2"/>
<keyword evidence="4" id="KW-1185">Reference proteome</keyword>
<dbReference type="Gene3D" id="3.30.70.1450">
    <property type="entry name" value="Regulator of K+ conductance, C-terminal domain"/>
    <property type="match status" value="1"/>
</dbReference>
<evidence type="ECO:0000313" key="3">
    <source>
        <dbReference type="EMBL" id="AIQ65345.1"/>
    </source>
</evidence>
<dbReference type="InterPro" id="IPR003148">
    <property type="entry name" value="RCK_N"/>
</dbReference>
<dbReference type="Proteomes" id="UP000029507">
    <property type="component" value="Chromosome"/>
</dbReference>
<dbReference type="SUPFAM" id="SSF116726">
    <property type="entry name" value="TrkA C-terminal domain-like"/>
    <property type="match status" value="1"/>
</dbReference>
<dbReference type="PROSITE" id="PS51202">
    <property type="entry name" value="RCK_C"/>
    <property type="match status" value="1"/>
</dbReference>
<dbReference type="PANTHER" id="PTHR43833">
    <property type="entry name" value="POTASSIUM CHANNEL PROTEIN 2-RELATED-RELATED"/>
    <property type="match status" value="1"/>
</dbReference>
<dbReference type="InterPro" id="IPR006037">
    <property type="entry name" value="RCK_C"/>
</dbReference>
<proteinExistence type="predicted"/>
<dbReference type="InterPro" id="IPR050721">
    <property type="entry name" value="Trk_Ktr_HKT_K-transport"/>
</dbReference>
<dbReference type="Gene3D" id="3.40.50.720">
    <property type="entry name" value="NAD(P)-binding Rossmann-like Domain"/>
    <property type="match status" value="1"/>
</dbReference>
<dbReference type="AlphaFoldDB" id="A0A089LZ02"/>
<name>A0A089LZ02_9BACL</name>
<dbReference type="KEGG" id="pste:PSTEL_21695"/>
<dbReference type="Pfam" id="PF02080">
    <property type="entry name" value="TrkA_C"/>
    <property type="match status" value="1"/>
</dbReference>
<accession>A0A089LZ02</accession>
<dbReference type="InterPro" id="IPR036291">
    <property type="entry name" value="NAD(P)-bd_dom_sf"/>
</dbReference>
<reference evidence="3 4" key="1">
    <citation type="submission" date="2014-08" db="EMBL/GenBank/DDBJ databases">
        <title>Comparative genomics of the Paenibacillus odorifer group.</title>
        <authorList>
            <person name="den Bakker H.C."/>
            <person name="Tsai Y.-C."/>
            <person name="Martin N."/>
            <person name="Korlach J."/>
            <person name="Wiedmann M."/>
        </authorList>
    </citation>
    <scope>NUCLEOTIDE SEQUENCE [LARGE SCALE GENOMIC DNA]</scope>
    <source>
        <strain evidence="3 4">DSM 14472</strain>
    </source>
</reference>